<evidence type="ECO:0000256" key="3">
    <source>
        <dbReference type="ARBA" id="ARBA00011738"/>
    </source>
</evidence>
<dbReference type="Gene3D" id="3.40.140.10">
    <property type="entry name" value="Cytidine Deaminase, domain 2"/>
    <property type="match status" value="1"/>
</dbReference>
<keyword evidence="4" id="KW-0963">Cytoplasm</keyword>
<evidence type="ECO:0000256" key="7">
    <source>
        <dbReference type="ARBA" id="ARBA00022833"/>
    </source>
</evidence>
<reference evidence="10 11" key="1">
    <citation type="journal article" date="2013" name="Genome Announc.">
        <title>Draft Genome Sequence of Arthrobacter crystallopoietes Strain BAB-32, Revealing Genes for Bioremediation.</title>
        <authorList>
            <person name="Joshi M.N."/>
            <person name="Pandit A.S."/>
            <person name="Sharma A."/>
            <person name="Pandya R.V."/>
            <person name="Desai S.M."/>
            <person name="Saxena A.K."/>
            <person name="Bagatharia S.B."/>
        </authorList>
    </citation>
    <scope>NUCLEOTIDE SEQUENCE [LARGE SCALE GENOMIC DNA]</scope>
    <source>
        <strain evidence="10 11">BAB-32</strain>
    </source>
</reference>
<gene>
    <name evidence="10" type="ORF">D477_019101</name>
</gene>
<evidence type="ECO:0000256" key="6">
    <source>
        <dbReference type="ARBA" id="ARBA00022801"/>
    </source>
</evidence>
<protein>
    <submittedName>
        <fullName evidence="10">Cytosine deaminase</fullName>
    </submittedName>
</protein>
<dbReference type="AlphaFoldDB" id="N1UXY0"/>
<dbReference type="GO" id="GO:0055086">
    <property type="term" value="P:nucleobase-containing small molecule metabolic process"/>
    <property type="evidence" value="ECO:0007669"/>
    <property type="project" value="UniProtKB-ARBA"/>
</dbReference>
<evidence type="ECO:0000256" key="1">
    <source>
        <dbReference type="ARBA" id="ARBA00001947"/>
    </source>
</evidence>
<comment type="cofactor">
    <cofactor evidence="1">
        <name>Zn(2+)</name>
        <dbReference type="ChEBI" id="CHEBI:29105"/>
    </cofactor>
</comment>
<evidence type="ECO:0000256" key="5">
    <source>
        <dbReference type="ARBA" id="ARBA00022723"/>
    </source>
</evidence>
<dbReference type="GO" id="GO:0072527">
    <property type="term" value="P:pyrimidine-containing compound metabolic process"/>
    <property type="evidence" value="ECO:0007669"/>
    <property type="project" value="UniProtKB-ARBA"/>
</dbReference>
<sequence length="144" mass="15328">MHAEHFKAARQAARAGAGSGGIPIGAALVRDGKLVATGHNERVQQSDPTAHAEIACLRAAGRQSTYRDTVLYSTLAPCAMCTGAIIQFQIPCVIVGEAETFPGELDLLRSRGVDVVVLNDPECINLMLDFQQSNPGLWAEDIGR</sequence>
<comment type="subunit">
    <text evidence="3">Homodimer.</text>
</comment>
<keyword evidence="5" id="KW-0479">Metal-binding</keyword>
<dbReference type="InterPro" id="IPR016193">
    <property type="entry name" value="Cytidine_deaminase-like"/>
</dbReference>
<dbReference type="CDD" id="cd01285">
    <property type="entry name" value="nucleoside_deaminase"/>
    <property type="match status" value="1"/>
</dbReference>
<dbReference type="GO" id="GO:0008835">
    <property type="term" value="F:diaminohydroxyphosphoribosylaminopyrimidine deaminase activity"/>
    <property type="evidence" value="ECO:0007669"/>
    <property type="project" value="TreeGrafter"/>
</dbReference>
<accession>N1UXY0</accession>
<dbReference type="Proteomes" id="UP000010729">
    <property type="component" value="Unassembled WGS sequence"/>
</dbReference>
<comment type="pathway">
    <text evidence="8">Pyrimidine metabolism.</text>
</comment>
<dbReference type="FunFam" id="3.40.140.10:FF:000016">
    <property type="entry name" value="Cytosine deaminase"/>
    <property type="match status" value="1"/>
</dbReference>
<dbReference type="PANTHER" id="PTHR11079:SF190">
    <property type="entry name" value="CYTOSINE DEAMINASE"/>
    <property type="match status" value="1"/>
</dbReference>
<comment type="caution">
    <text evidence="10">The sequence shown here is derived from an EMBL/GenBank/DDBJ whole genome shotgun (WGS) entry which is preliminary data.</text>
</comment>
<evidence type="ECO:0000256" key="4">
    <source>
        <dbReference type="ARBA" id="ARBA00022490"/>
    </source>
</evidence>
<evidence type="ECO:0000256" key="2">
    <source>
        <dbReference type="ARBA" id="ARBA00004496"/>
    </source>
</evidence>
<dbReference type="GO" id="GO:0005737">
    <property type="term" value="C:cytoplasm"/>
    <property type="evidence" value="ECO:0007669"/>
    <property type="project" value="UniProtKB-SubCell"/>
</dbReference>
<keyword evidence="11" id="KW-1185">Reference proteome</keyword>
<evidence type="ECO:0000256" key="8">
    <source>
        <dbReference type="ARBA" id="ARBA00060693"/>
    </source>
</evidence>
<dbReference type="InterPro" id="IPR002125">
    <property type="entry name" value="CMP_dCMP_dom"/>
</dbReference>
<evidence type="ECO:0000313" key="10">
    <source>
        <dbReference type="EMBL" id="EMY32639.1"/>
    </source>
</evidence>
<dbReference type="SUPFAM" id="SSF53927">
    <property type="entry name" value="Cytidine deaminase-like"/>
    <property type="match status" value="1"/>
</dbReference>
<evidence type="ECO:0000313" key="11">
    <source>
        <dbReference type="Proteomes" id="UP000010729"/>
    </source>
</evidence>
<feature type="domain" description="CMP/dCMP-type deaminase" evidence="9">
    <location>
        <begin position="1"/>
        <end position="115"/>
    </location>
</feature>
<dbReference type="OrthoDB" id="9802676at2"/>
<evidence type="ECO:0000259" key="9">
    <source>
        <dbReference type="PROSITE" id="PS51747"/>
    </source>
</evidence>
<dbReference type="EMBL" id="ANPE02000244">
    <property type="protein sequence ID" value="EMY32639.1"/>
    <property type="molecule type" value="Genomic_DNA"/>
</dbReference>
<proteinExistence type="predicted"/>
<dbReference type="Pfam" id="PF00383">
    <property type="entry name" value="dCMP_cyt_deam_1"/>
    <property type="match status" value="1"/>
</dbReference>
<name>N1UXY0_9MICC</name>
<keyword evidence="6" id="KW-0378">Hydrolase</keyword>
<organism evidence="10 11">
    <name type="scientific">Arthrobacter crystallopoietes BAB-32</name>
    <dbReference type="NCBI Taxonomy" id="1246476"/>
    <lineage>
        <taxon>Bacteria</taxon>
        <taxon>Bacillati</taxon>
        <taxon>Actinomycetota</taxon>
        <taxon>Actinomycetes</taxon>
        <taxon>Micrococcales</taxon>
        <taxon>Micrococcaceae</taxon>
        <taxon>Crystallibacter</taxon>
    </lineage>
</organism>
<dbReference type="PANTHER" id="PTHR11079">
    <property type="entry name" value="CYTOSINE DEAMINASE FAMILY MEMBER"/>
    <property type="match status" value="1"/>
</dbReference>
<keyword evidence="7" id="KW-0862">Zinc</keyword>
<dbReference type="GO" id="GO:0046872">
    <property type="term" value="F:metal ion binding"/>
    <property type="evidence" value="ECO:0007669"/>
    <property type="project" value="UniProtKB-KW"/>
</dbReference>
<dbReference type="PROSITE" id="PS51747">
    <property type="entry name" value="CYT_DCMP_DEAMINASES_2"/>
    <property type="match status" value="1"/>
</dbReference>
<comment type="subcellular location">
    <subcellularLocation>
        <location evidence="2">Cytoplasm</location>
    </subcellularLocation>
</comment>